<dbReference type="PANTHER" id="PTHR40465:SF1">
    <property type="entry name" value="DUF6534 DOMAIN-CONTAINING PROTEIN"/>
    <property type="match status" value="1"/>
</dbReference>
<evidence type="ECO:0000313" key="5">
    <source>
        <dbReference type="Proteomes" id="UP001383192"/>
    </source>
</evidence>
<sequence>MTVGNIDRSSSADEISALTDVPMFLGNITSCYLMGAMTVQVFMYYLSFRHDTWYLKLTVWVLFFAECLSSVFATVDAVEGFVKGFLTDSARFWPFKALGSLCGLEKLPGLIVESSTHQADVTTTVILWLAGNIVCDIVISITLTVLLRKVIFRLKSNGPRARMERLIAIAIETGMITVIGSLLELVFFFVFRQSLIYFTMVFLLPKLYANCMMATLNSRIVIPGQDCHESTVRWVDVASNGDIQLRTATGNWEQSTTGFPTASKDEEWRRQDERNRNSSPESPWDHEE</sequence>
<reference evidence="4 5" key="1">
    <citation type="submission" date="2024-01" db="EMBL/GenBank/DDBJ databases">
        <title>A draft genome for a cacao thread blight-causing isolate of Paramarasmius palmivorus.</title>
        <authorList>
            <person name="Baruah I.K."/>
            <person name="Bukari Y."/>
            <person name="Amoako-Attah I."/>
            <person name="Meinhardt L.W."/>
            <person name="Bailey B.A."/>
            <person name="Cohen S.P."/>
        </authorList>
    </citation>
    <scope>NUCLEOTIDE SEQUENCE [LARGE SCALE GENOMIC DNA]</scope>
    <source>
        <strain evidence="4 5">GH-12</strain>
    </source>
</reference>
<proteinExistence type="predicted"/>
<name>A0AAW0DL56_9AGAR</name>
<evidence type="ECO:0000256" key="2">
    <source>
        <dbReference type="SAM" id="Phobius"/>
    </source>
</evidence>
<keyword evidence="5" id="KW-1185">Reference proteome</keyword>
<accession>A0AAW0DL56</accession>
<keyword evidence="2" id="KW-0812">Transmembrane</keyword>
<dbReference type="EMBL" id="JAYKXP010000011">
    <property type="protein sequence ID" value="KAK7052988.1"/>
    <property type="molecule type" value="Genomic_DNA"/>
</dbReference>
<evidence type="ECO:0000259" key="3">
    <source>
        <dbReference type="Pfam" id="PF20152"/>
    </source>
</evidence>
<protein>
    <recommendedName>
        <fullName evidence="3">DUF6534 domain-containing protein</fullName>
    </recommendedName>
</protein>
<dbReference type="InterPro" id="IPR045339">
    <property type="entry name" value="DUF6534"/>
</dbReference>
<feature type="region of interest" description="Disordered" evidence="1">
    <location>
        <begin position="253"/>
        <end position="288"/>
    </location>
</feature>
<feature type="compositionally biased region" description="Basic and acidic residues" evidence="1">
    <location>
        <begin position="263"/>
        <end position="276"/>
    </location>
</feature>
<feature type="transmembrane region" description="Helical" evidence="2">
    <location>
        <begin position="53"/>
        <end position="75"/>
    </location>
</feature>
<keyword evidence="2" id="KW-1133">Transmembrane helix</keyword>
<dbReference type="AlphaFoldDB" id="A0AAW0DL56"/>
<feature type="transmembrane region" description="Helical" evidence="2">
    <location>
        <begin position="166"/>
        <end position="189"/>
    </location>
</feature>
<dbReference type="Pfam" id="PF20152">
    <property type="entry name" value="DUF6534"/>
    <property type="match status" value="1"/>
</dbReference>
<evidence type="ECO:0000313" key="4">
    <source>
        <dbReference type="EMBL" id="KAK7052988.1"/>
    </source>
</evidence>
<feature type="transmembrane region" description="Helical" evidence="2">
    <location>
        <begin position="125"/>
        <end position="146"/>
    </location>
</feature>
<feature type="domain" description="DUF6534" evidence="3">
    <location>
        <begin position="133"/>
        <end position="219"/>
    </location>
</feature>
<evidence type="ECO:0000256" key="1">
    <source>
        <dbReference type="SAM" id="MobiDB-lite"/>
    </source>
</evidence>
<dbReference type="PANTHER" id="PTHR40465">
    <property type="entry name" value="CHROMOSOME 1, WHOLE GENOME SHOTGUN SEQUENCE"/>
    <property type="match status" value="1"/>
</dbReference>
<comment type="caution">
    <text evidence="4">The sequence shown here is derived from an EMBL/GenBank/DDBJ whole genome shotgun (WGS) entry which is preliminary data.</text>
</comment>
<feature type="transmembrane region" description="Helical" evidence="2">
    <location>
        <begin position="24"/>
        <end position="46"/>
    </location>
</feature>
<gene>
    <name evidence="4" type="ORF">VNI00_004309</name>
</gene>
<organism evidence="4 5">
    <name type="scientific">Paramarasmius palmivorus</name>
    <dbReference type="NCBI Taxonomy" id="297713"/>
    <lineage>
        <taxon>Eukaryota</taxon>
        <taxon>Fungi</taxon>
        <taxon>Dikarya</taxon>
        <taxon>Basidiomycota</taxon>
        <taxon>Agaricomycotina</taxon>
        <taxon>Agaricomycetes</taxon>
        <taxon>Agaricomycetidae</taxon>
        <taxon>Agaricales</taxon>
        <taxon>Marasmiineae</taxon>
        <taxon>Marasmiaceae</taxon>
        <taxon>Paramarasmius</taxon>
    </lineage>
</organism>
<dbReference type="Proteomes" id="UP001383192">
    <property type="component" value="Unassembled WGS sequence"/>
</dbReference>
<keyword evidence="2" id="KW-0472">Membrane</keyword>